<dbReference type="PRINTS" id="PR00385">
    <property type="entry name" value="P450"/>
</dbReference>
<dbReference type="GO" id="GO:0020037">
    <property type="term" value="F:heme binding"/>
    <property type="evidence" value="ECO:0007669"/>
    <property type="project" value="InterPro"/>
</dbReference>
<keyword evidence="7 9" id="KW-0503">Monooxygenase</keyword>
<dbReference type="PANTHER" id="PTHR24279">
    <property type="entry name" value="CYTOCHROME P450"/>
    <property type="match status" value="1"/>
</dbReference>
<dbReference type="CDD" id="cd11054">
    <property type="entry name" value="CYP24A1-like"/>
    <property type="match status" value="1"/>
</dbReference>
<evidence type="ECO:0000256" key="2">
    <source>
        <dbReference type="ARBA" id="ARBA00010617"/>
    </source>
</evidence>
<evidence type="ECO:0000256" key="6">
    <source>
        <dbReference type="ARBA" id="ARBA00023004"/>
    </source>
</evidence>
<keyword evidence="6 8" id="KW-0408">Iron</keyword>
<dbReference type="PROSITE" id="PS00086">
    <property type="entry name" value="CYTOCHROME_P450"/>
    <property type="match status" value="1"/>
</dbReference>
<evidence type="ECO:0000256" key="1">
    <source>
        <dbReference type="ARBA" id="ARBA00001971"/>
    </source>
</evidence>
<gene>
    <name evidence="11" type="primary">LOC113523374</name>
</gene>
<dbReference type="SUPFAM" id="SSF48264">
    <property type="entry name" value="Cytochrome P450"/>
    <property type="match status" value="1"/>
</dbReference>
<dbReference type="GeneID" id="113523374"/>
<dbReference type="PANTHER" id="PTHR24279:SF120">
    <property type="entry name" value="CYTOCHROME P450"/>
    <property type="match status" value="1"/>
</dbReference>
<evidence type="ECO:0000256" key="9">
    <source>
        <dbReference type="RuleBase" id="RU000461"/>
    </source>
</evidence>
<dbReference type="Pfam" id="PF00067">
    <property type="entry name" value="p450"/>
    <property type="match status" value="1"/>
</dbReference>
<dbReference type="InterPro" id="IPR050479">
    <property type="entry name" value="CYP11_CYP27_families"/>
</dbReference>
<dbReference type="InParanoid" id="A0A6J1X5F5"/>
<keyword evidence="4 8" id="KW-0479">Metal-binding</keyword>
<evidence type="ECO:0000313" key="11">
    <source>
        <dbReference type="RefSeq" id="XP_026765125.2"/>
    </source>
</evidence>
<dbReference type="GO" id="GO:0005506">
    <property type="term" value="F:iron ion binding"/>
    <property type="evidence" value="ECO:0007669"/>
    <property type="project" value="InterPro"/>
</dbReference>
<dbReference type="InterPro" id="IPR002401">
    <property type="entry name" value="Cyt_P450_E_grp-I"/>
</dbReference>
<dbReference type="InterPro" id="IPR017972">
    <property type="entry name" value="Cyt_P450_CS"/>
</dbReference>
<evidence type="ECO:0000256" key="4">
    <source>
        <dbReference type="ARBA" id="ARBA00022723"/>
    </source>
</evidence>
<evidence type="ECO:0000256" key="8">
    <source>
        <dbReference type="PIRSR" id="PIRSR602401-1"/>
    </source>
</evidence>
<evidence type="ECO:0000256" key="3">
    <source>
        <dbReference type="ARBA" id="ARBA00022617"/>
    </source>
</evidence>
<dbReference type="InterPro" id="IPR036396">
    <property type="entry name" value="Cyt_P450_sf"/>
</dbReference>
<sequence>MQTSKLRPVFCLLINKNFTRNITVNNTVVKETEETIPQGKPWREIPSLPSLPIIGQLHHLLPGGFLYNLSSMEFMTKMNKTYGPITRFDPLFGAPPLIILFDAESSAQILRGENWMPERPGFLSLQYYRNSYKKNKSELAGLLTDHGEKWKKFRSMVNPAMLQPKTIKLYSETLDEVAQDMITRLKSLRGEDNTIKSKLDVEINLWSLESIGVVALGDRLNCLDPNLPENSPARKLINVVHDFFTVSEALDFKPSLWRYISTPIFKRAMKVYEDQENLTKYFVDEAIKKLKTKNANADEERGVLEKLLEIDETVAHIMACDMLFAGVDTTGNSVLFMLYLLASNPEKQDKLREEIRSQHETRPYLKACIKESMRLMPVVSGNLRKTTKEYNVLGYNIPKGMFVTFAHEIMSSMETYYPRPKEFIPERWLVGKEDPLYYGNAHPFTTSPFGFGVRGCIGRRIAELKIETFIARLVQNFKVEWFGPPLNIKNSSLNYASGPFNFIFKDV</sequence>
<comment type="similarity">
    <text evidence="2 9">Belongs to the cytochrome P450 family.</text>
</comment>
<dbReference type="GO" id="GO:0016705">
    <property type="term" value="F:oxidoreductase activity, acting on paired donors, with incorporation or reduction of molecular oxygen"/>
    <property type="evidence" value="ECO:0007669"/>
    <property type="project" value="InterPro"/>
</dbReference>
<proteinExistence type="inferred from homology"/>
<name>A0A6J1X5F5_GALME</name>
<dbReference type="AlphaFoldDB" id="A0A6J1X5F5"/>
<reference evidence="11" key="1">
    <citation type="submission" date="2025-08" db="UniProtKB">
        <authorList>
            <consortium name="RefSeq"/>
        </authorList>
    </citation>
    <scope>IDENTIFICATION</scope>
    <source>
        <tissue evidence="11">Whole larvae</tissue>
    </source>
</reference>
<dbReference type="GO" id="GO:0004497">
    <property type="term" value="F:monooxygenase activity"/>
    <property type="evidence" value="ECO:0007669"/>
    <property type="project" value="UniProtKB-KW"/>
</dbReference>
<dbReference type="Gene3D" id="1.10.630.10">
    <property type="entry name" value="Cytochrome P450"/>
    <property type="match status" value="1"/>
</dbReference>
<organism evidence="10 11">
    <name type="scientific">Galleria mellonella</name>
    <name type="common">Greater wax moth</name>
    <dbReference type="NCBI Taxonomy" id="7137"/>
    <lineage>
        <taxon>Eukaryota</taxon>
        <taxon>Metazoa</taxon>
        <taxon>Ecdysozoa</taxon>
        <taxon>Arthropoda</taxon>
        <taxon>Hexapoda</taxon>
        <taxon>Insecta</taxon>
        <taxon>Pterygota</taxon>
        <taxon>Neoptera</taxon>
        <taxon>Endopterygota</taxon>
        <taxon>Lepidoptera</taxon>
        <taxon>Glossata</taxon>
        <taxon>Ditrysia</taxon>
        <taxon>Pyraloidea</taxon>
        <taxon>Pyralidae</taxon>
        <taxon>Galleriinae</taxon>
        <taxon>Galleria</taxon>
    </lineage>
</organism>
<evidence type="ECO:0000313" key="10">
    <source>
        <dbReference type="Proteomes" id="UP001652740"/>
    </source>
</evidence>
<dbReference type="KEGG" id="gmw:113523374"/>
<protein>
    <submittedName>
        <fullName evidence="11">Cytochrome P450 CYP12A2-like</fullName>
    </submittedName>
</protein>
<dbReference type="FunCoup" id="A0A6J1X5F5">
    <property type="interactions" value="73"/>
</dbReference>
<keyword evidence="10" id="KW-1185">Reference proteome</keyword>
<keyword evidence="5 9" id="KW-0560">Oxidoreductase</keyword>
<evidence type="ECO:0000256" key="5">
    <source>
        <dbReference type="ARBA" id="ARBA00023002"/>
    </source>
</evidence>
<evidence type="ECO:0000256" key="7">
    <source>
        <dbReference type="ARBA" id="ARBA00023033"/>
    </source>
</evidence>
<dbReference type="InterPro" id="IPR001128">
    <property type="entry name" value="Cyt_P450"/>
</dbReference>
<dbReference type="PRINTS" id="PR00463">
    <property type="entry name" value="EP450I"/>
</dbReference>
<feature type="binding site" description="axial binding residue" evidence="8">
    <location>
        <position position="456"/>
    </location>
    <ligand>
        <name>heme</name>
        <dbReference type="ChEBI" id="CHEBI:30413"/>
    </ligand>
    <ligandPart>
        <name>Fe</name>
        <dbReference type="ChEBI" id="CHEBI:18248"/>
    </ligandPart>
</feature>
<dbReference type="Proteomes" id="UP001652740">
    <property type="component" value="Unplaced"/>
</dbReference>
<accession>A0A6J1X5F5</accession>
<comment type="cofactor">
    <cofactor evidence="1 8">
        <name>heme</name>
        <dbReference type="ChEBI" id="CHEBI:30413"/>
    </cofactor>
</comment>
<dbReference type="RefSeq" id="XP_026765125.2">
    <property type="nucleotide sequence ID" value="XM_026909324.3"/>
</dbReference>
<keyword evidence="3 8" id="KW-0349">Heme</keyword>